<dbReference type="EMBL" id="JBHLYR010000067">
    <property type="protein sequence ID" value="MFB9994895.1"/>
    <property type="molecule type" value="Genomic_DNA"/>
</dbReference>
<name>A0ABV6B7G7_9DEIO</name>
<reference evidence="1 2" key="1">
    <citation type="submission" date="2024-09" db="EMBL/GenBank/DDBJ databases">
        <authorList>
            <person name="Sun Q."/>
            <person name="Mori K."/>
        </authorList>
    </citation>
    <scope>NUCLEOTIDE SEQUENCE [LARGE SCALE GENOMIC DNA]</scope>
    <source>
        <strain evidence="1 2">JCM 13503</strain>
    </source>
</reference>
<sequence length="41" mass="4422">MRLNRLLLLAPLLGACGLIPLPEQTGTDFEFVNTVGLLQPS</sequence>
<dbReference type="RefSeq" id="WP_380016292.1">
    <property type="nucleotide sequence ID" value="NZ_JBHLYR010000067.1"/>
</dbReference>
<evidence type="ECO:0008006" key="3">
    <source>
        <dbReference type="Google" id="ProtNLM"/>
    </source>
</evidence>
<comment type="caution">
    <text evidence="1">The sequence shown here is derived from an EMBL/GenBank/DDBJ whole genome shotgun (WGS) entry which is preliminary data.</text>
</comment>
<keyword evidence="2" id="KW-1185">Reference proteome</keyword>
<dbReference type="Proteomes" id="UP001589733">
    <property type="component" value="Unassembled WGS sequence"/>
</dbReference>
<protein>
    <recommendedName>
        <fullName evidence="3">Lipoprotein</fullName>
    </recommendedName>
</protein>
<proteinExistence type="predicted"/>
<organism evidence="1 2">
    <name type="scientific">Deinococcus oregonensis</name>
    <dbReference type="NCBI Taxonomy" id="1805970"/>
    <lineage>
        <taxon>Bacteria</taxon>
        <taxon>Thermotogati</taxon>
        <taxon>Deinococcota</taxon>
        <taxon>Deinococci</taxon>
        <taxon>Deinococcales</taxon>
        <taxon>Deinococcaceae</taxon>
        <taxon>Deinococcus</taxon>
    </lineage>
</organism>
<gene>
    <name evidence="1" type="ORF">ACFFLM_23375</name>
</gene>
<dbReference type="PROSITE" id="PS51257">
    <property type="entry name" value="PROKAR_LIPOPROTEIN"/>
    <property type="match status" value="1"/>
</dbReference>
<evidence type="ECO:0000313" key="1">
    <source>
        <dbReference type="EMBL" id="MFB9994895.1"/>
    </source>
</evidence>
<accession>A0ABV6B7G7</accession>
<evidence type="ECO:0000313" key="2">
    <source>
        <dbReference type="Proteomes" id="UP001589733"/>
    </source>
</evidence>